<evidence type="ECO:0000313" key="9">
    <source>
        <dbReference type="EMBL" id="CAH0377732.1"/>
    </source>
</evidence>
<feature type="compositionally biased region" description="Basic and acidic residues" evidence="6">
    <location>
        <begin position="13"/>
        <end position="23"/>
    </location>
</feature>
<dbReference type="EMBL" id="CAKKNE010000005">
    <property type="protein sequence ID" value="CAH0377732.1"/>
    <property type="molecule type" value="Genomic_DNA"/>
</dbReference>
<proteinExistence type="inferred from homology"/>
<feature type="compositionally biased region" description="Pro residues" evidence="6">
    <location>
        <begin position="100"/>
        <end position="110"/>
    </location>
</feature>
<dbReference type="GO" id="GO:0004252">
    <property type="term" value="F:serine-type endopeptidase activity"/>
    <property type="evidence" value="ECO:0007669"/>
    <property type="project" value="InterPro"/>
</dbReference>
<protein>
    <recommendedName>
        <fullName evidence="8">Peptidase S54 rhomboid domain-containing protein</fullName>
    </recommendedName>
</protein>
<evidence type="ECO:0000256" key="2">
    <source>
        <dbReference type="ARBA" id="ARBA00009045"/>
    </source>
</evidence>
<dbReference type="InterPro" id="IPR035952">
    <property type="entry name" value="Rhomboid-like_sf"/>
</dbReference>
<reference evidence="9" key="1">
    <citation type="submission" date="2021-11" db="EMBL/GenBank/DDBJ databases">
        <authorList>
            <consortium name="Genoscope - CEA"/>
            <person name="William W."/>
        </authorList>
    </citation>
    <scope>NUCLEOTIDE SEQUENCE</scope>
</reference>
<keyword evidence="3 7" id="KW-0812">Transmembrane</keyword>
<comment type="subcellular location">
    <subcellularLocation>
        <location evidence="1">Membrane</location>
        <topology evidence="1">Multi-pass membrane protein</topology>
    </subcellularLocation>
</comment>
<evidence type="ECO:0000256" key="7">
    <source>
        <dbReference type="SAM" id="Phobius"/>
    </source>
</evidence>
<evidence type="ECO:0000256" key="6">
    <source>
        <dbReference type="SAM" id="MobiDB-lite"/>
    </source>
</evidence>
<feature type="region of interest" description="Disordered" evidence="6">
    <location>
        <begin position="1"/>
        <end position="127"/>
    </location>
</feature>
<feature type="compositionally biased region" description="Low complexity" evidence="6">
    <location>
        <begin position="86"/>
        <end position="95"/>
    </location>
</feature>
<comment type="caution">
    <text evidence="9">The sequence shown here is derived from an EMBL/GenBank/DDBJ whole genome shotgun (WGS) entry which is preliminary data.</text>
</comment>
<feature type="transmembrane region" description="Helical" evidence="7">
    <location>
        <begin position="360"/>
        <end position="380"/>
    </location>
</feature>
<organism evidence="9 10">
    <name type="scientific">Pelagomonas calceolata</name>
    <dbReference type="NCBI Taxonomy" id="35677"/>
    <lineage>
        <taxon>Eukaryota</taxon>
        <taxon>Sar</taxon>
        <taxon>Stramenopiles</taxon>
        <taxon>Ochrophyta</taxon>
        <taxon>Pelagophyceae</taxon>
        <taxon>Pelagomonadales</taxon>
        <taxon>Pelagomonadaceae</taxon>
        <taxon>Pelagomonas</taxon>
    </lineage>
</organism>
<gene>
    <name evidence="9" type="ORF">PECAL_5P22630</name>
</gene>
<dbReference type="OrthoDB" id="193216at2759"/>
<dbReference type="SUPFAM" id="SSF144091">
    <property type="entry name" value="Rhomboid-like"/>
    <property type="match status" value="1"/>
</dbReference>
<comment type="similarity">
    <text evidence="2">Belongs to the peptidase S54 family.</text>
</comment>
<feature type="transmembrane region" description="Helical" evidence="7">
    <location>
        <begin position="279"/>
        <end position="296"/>
    </location>
</feature>
<evidence type="ECO:0000259" key="8">
    <source>
        <dbReference type="Pfam" id="PF01694"/>
    </source>
</evidence>
<evidence type="ECO:0000256" key="4">
    <source>
        <dbReference type="ARBA" id="ARBA00022989"/>
    </source>
</evidence>
<accession>A0A8J2SWC6</accession>
<feature type="compositionally biased region" description="Low complexity" evidence="6">
    <location>
        <begin position="65"/>
        <end position="79"/>
    </location>
</feature>
<evidence type="ECO:0000256" key="1">
    <source>
        <dbReference type="ARBA" id="ARBA00004141"/>
    </source>
</evidence>
<dbReference type="PANTHER" id="PTHR45840:SF2">
    <property type="entry name" value="PROTEIN RHOMBOID-RELATED"/>
    <property type="match status" value="1"/>
</dbReference>
<dbReference type="InterPro" id="IPR051739">
    <property type="entry name" value="Rhomboid_IM_Serine_Proteases"/>
</dbReference>
<keyword evidence="10" id="KW-1185">Reference proteome</keyword>
<feature type="transmembrane region" description="Helical" evidence="7">
    <location>
        <begin position="329"/>
        <end position="348"/>
    </location>
</feature>
<keyword evidence="4 7" id="KW-1133">Transmembrane helix</keyword>
<keyword evidence="5 7" id="KW-0472">Membrane</keyword>
<dbReference type="Gene3D" id="1.20.1540.10">
    <property type="entry name" value="Rhomboid-like"/>
    <property type="match status" value="1"/>
</dbReference>
<evidence type="ECO:0000256" key="5">
    <source>
        <dbReference type="ARBA" id="ARBA00023136"/>
    </source>
</evidence>
<dbReference type="PANTHER" id="PTHR45840">
    <property type="entry name" value="RHOMBOID-RELATED PROTEIN"/>
    <property type="match status" value="1"/>
</dbReference>
<name>A0A8J2SWC6_9STRA</name>
<feature type="transmembrane region" description="Helical" evidence="7">
    <location>
        <begin position="303"/>
        <end position="323"/>
    </location>
</feature>
<dbReference type="AlphaFoldDB" id="A0A8J2SWC6"/>
<dbReference type="Pfam" id="PF01694">
    <property type="entry name" value="Rhomboid"/>
    <property type="match status" value="1"/>
</dbReference>
<dbReference type="Proteomes" id="UP000789595">
    <property type="component" value="Unassembled WGS sequence"/>
</dbReference>
<sequence>MAHQPARSISAALRRERPLRRSDLMIPPGTVEMGPPSPSGPVFVRPRAVVDEADATAHAEPPPDADAAPTAPERPAANAAPPPEEPAVVVVAAAPDDAEPAPPPPLSPLPPDDDAVPPRHKPLQQRVSPRSVLLVPDEQDRTVDIDVYVEDEDEEQLDRLTMLRKRGYLAFYDRPPFMSVALVASWCLVQQERGYPPYDEDAYCLGPDTPFKTVFAHAYAHSSREHLYSNVVSMLLVGGVLEAVEGPLCVLCIFACAVPCGAAYHSLWKPHAFVRGASGGVYGVMAAHVSTMFMNWHEMPLRYFRLLACVFVIAAEIAGRYWYRQPNLGYAAHFGGAVGGAAAALVLVRNVRLRCHEFAFLVAGLVVYAASALAVVYYAGDSRPALGMALVSPPLVMQLAMTSCSYDGDDSVLEPGARVFDLSAWRALCRGRPSSVDDDGDGVV</sequence>
<dbReference type="GO" id="GO:0016020">
    <property type="term" value="C:membrane"/>
    <property type="evidence" value="ECO:0007669"/>
    <property type="project" value="UniProtKB-SubCell"/>
</dbReference>
<evidence type="ECO:0000256" key="3">
    <source>
        <dbReference type="ARBA" id="ARBA00022692"/>
    </source>
</evidence>
<evidence type="ECO:0000313" key="10">
    <source>
        <dbReference type="Proteomes" id="UP000789595"/>
    </source>
</evidence>
<dbReference type="InterPro" id="IPR022764">
    <property type="entry name" value="Peptidase_S54_rhomboid_dom"/>
</dbReference>
<feature type="domain" description="Peptidase S54 rhomboid" evidence="8">
    <location>
        <begin position="213"/>
        <end position="349"/>
    </location>
</feature>